<protein>
    <submittedName>
        <fullName evidence="7">Tryptophan-rich sensory protein</fullName>
    </submittedName>
</protein>
<comment type="similarity">
    <text evidence="2">Belongs to the TspO/BZRP family.</text>
</comment>
<feature type="transmembrane region" description="Helical" evidence="6">
    <location>
        <begin position="133"/>
        <end position="156"/>
    </location>
</feature>
<dbReference type="GO" id="GO:0016020">
    <property type="term" value="C:membrane"/>
    <property type="evidence" value="ECO:0007669"/>
    <property type="project" value="UniProtKB-SubCell"/>
</dbReference>
<dbReference type="OrthoDB" id="7267156at2"/>
<dbReference type="GO" id="GO:0033013">
    <property type="term" value="P:tetrapyrrole metabolic process"/>
    <property type="evidence" value="ECO:0007669"/>
    <property type="project" value="UniProtKB-ARBA"/>
</dbReference>
<dbReference type="AlphaFoldDB" id="A0A5M6IUC6"/>
<name>A0A5M6IUC6_9PROT</name>
<evidence type="ECO:0000256" key="1">
    <source>
        <dbReference type="ARBA" id="ARBA00004141"/>
    </source>
</evidence>
<dbReference type="Gene3D" id="1.20.1260.100">
    <property type="entry name" value="TspO/MBR protein"/>
    <property type="match status" value="1"/>
</dbReference>
<dbReference type="PANTHER" id="PTHR10057">
    <property type="entry name" value="PERIPHERAL-TYPE BENZODIAZEPINE RECEPTOR"/>
    <property type="match status" value="1"/>
</dbReference>
<keyword evidence="8" id="KW-1185">Reference proteome</keyword>
<evidence type="ECO:0000256" key="5">
    <source>
        <dbReference type="ARBA" id="ARBA00023136"/>
    </source>
</evidence>
<reference evidence="7 8" key="1">
    <citation type="submission" date="2019-09" db="EMBL/GenBank/DDBJ databases">
        <title>Genome sequence of Rhodovastum atsumiense, a diverse member of the Acetobacteraceae family of non-sulfur purple photosynthetic bacteria.</title>
        <authorList>
            <person name="Meyer T."/>
            <person name="Kyndt J."/>
        </authorList>
    </citation>
    <scope>NUCLEOTIDE SEQUENCE [LARGE SCALE GENOMIC DNA]</scope>
    <source>
        <strain evidence="7 8">DSM 21279</strain>
    </source>
</reference>
<sequence length="200" mass="20820">MRTSIAALLAGGAVATATVLGGRYSPGPQRPATARWYAALDKPSWTPSGATIGTVWSVVNTCLTVAGTRLLIARPSPQRGQALALWGFNVASIWAWQSVFFGARRLGASAAYNAAMIGTGVAYVAAARRVDGLAAAAGVPYPSWVSIAGLLATQIWQRNRNRSLPAMAGRETPLDAVLARKLSPPGPVEATRRLAARVAA</sequence>
<evidence type="ECO:0000256" key="4">
    <source>
        <dbReference type="ARBA" id="ARBA00022989"/>
    </source>
</evidence>
<dbReference type="InterPro" id="IPR038330">
    <property type="entry name" value="TspO/MBR-related_sf"/>
</dbReference>
<evidence type="ECO:0000313" key="7">
    <source>
        <dbReference type="EMBL" id="KAA5611467.1"/>
    </source>
</evidence>
<dbReference type="RefSeq" id="WP_150041472.1">
    <property type="nucleotide sequence ID" value="NZ_OW485601.1"/>
</dbReference>
<gene>
    <name evidence="7" type="ORF">F1189_14135</name>
</gene>
<organism evidence="7 8">
    <name type="scientific">Rhodovastum atsumiense</name>
    <dbReference type="NCBI Taxonomy" id="504468"/>
    <lineage>
        <taxon>Bacteria</taxon>
        <taxon>Pseudomonadati</taxon>
        <taxon>Pseudomonadota</taxon>
        <taxon>Alphaproteobacteria</taxon>
        <taxon>Acetobacterales</taxon>
        <taxon>Acetobacteraceae</taxon>
        <taxon>Rhodovastum</taxon>
    </lineage>
</organism>
<evidence type="ECO:0000256" key="3">
    <source>
        <dbReference type="ARBA" id="ARBA00022692"/>
    </source>
</evidence>
<comment type="subcellular location">
    <subcellularLocation>
        <location evidence="1">Membrane</location>
        <topology evidence="1">Multi-pass membrane protein</topology>
    </subcellularLocation>
</comment>
<dbReference type="PANTHER" id="PTHR10057:SF0">
    <property type="entry name" value="TRANSLOCATOR PROTEIN"/>
    <property type="match status" value="1"/>
</dbReference>
<keyword evidence="3 6" id="KW-0812">Transmembrane</keyword>
<evidence type="ECO:0000256" key="2">
    <source>
        <dbReference type="ARBA" id="ARBA00007524"/>
    </source>
</evidence>
<dbReference type="CDD" id="cd15904">
    <property type="entry name" value="TSPO_MBR"/>
    <property type="match status" value="1"/>
</dbReference>
<proteinExistence type="inferred from homology"/>
<feature type="transmembrane region" description="Helical" evidence="6">
    <location>
        <begin position="45"/>
        <end position="71"/>
    </location>
</feature>
<accession>A0A5M6IUC6</accession>
<keyword evidence="5 6" id="KW-0472">Membrane</keyword>
<evidence type="ECO:0000313" key="8">
    <source>
        <dbReference type="Proteomes" id="UP000325255"/>
    </source>
</evidence>
<dbReference type="Proteomes" id="UP000325255">
    <property type="component" value="Unassembled WGS sequence"/>
</dbReference>
<evidence type="ECO:0000256" key="6">
    <source>
        <dbReference type="SAM" id="Phobius"/>
    </source>
</evidence>
<dbReference type="Pfam" id="PF03073">
    <property type="entry name" value="TspO_MBR"/>
    <property type="match status" value="1"/>
</dbReference>
<dbReference type="FunFam" id="1.20.1260.100:FF:000001">
    <property type="entry name" value="translocator protein 2"/>
    <property type="match status" value="1"/>
</dbReference>
<dbReference type="EMBL" id="VWPK01000020">
    <property type="protein sequence ID" value="KAA5611467.1"/>
    <property type="molecule type" value="Genomic_DNA"/>
</dbReference>
<comment type="caution">
    <text evidence="7">The sequence shown here is derived from an EMBL/GenBank/DDBJ whole genome shotgun (WGS) entry which is preliminary data.</text>
</comment>
<feature type="transmembrane region" description="Helical" evidence="6">
    <location>
        <begin position="109"/>
        <end position="126"/>
    </location>
</feature>
<keyword evidence="4 6" id="KW-1133">Transmembrane helix</keyword>
<dbReference type="InterPro" id="IPR004307">
    <property type="entry name" value="TspO_MBR"/>
</dbReference>